<dbReference type="Proteomes" id="UP001057498">
    <property type="component" value="Chromosome"/>
</dbReference>
<dbReference type="EMBL" id="AP025730">
    <property type="protein sequence ID" value="BDI06397.1"/>
    <property type="molecule type" value="Genomic_DNA"/>
</dbReference>
<dbReference type="InterPro" id="IPR021333">
    <property type="entry name" value="DUF2946"/>
</dbReference>
<dbReference type="Pfam" id="PF11162">
    <property type="entry name" value="DUF2946"/>
    <property type="match status" value="1"/>
</dbReference>
<gene>
    <name evidence="2" type="ORF">CATMQ487_33670</name>
</gene>
<reference evidence="2" key="1">
    <citation type="submission" date="2022-04" db="EMBL/GenBank/DDBJ databases">
        <title>Whole genome sequence of Sphaerotilus sp. FB-5.</title>
        <authorList>
            <person name="Takeda M."/>
            <person name="Narihara S."/>
            <person name="Akimoto M."/>
            <person name="Akimoto R."/>
            <person name="Nishiyashiki S."/>
            <person name="Murakami T."/>
        </authorList>
    </citation>
    <scope>NUCLEOTIDE SEQUENCE</scope>
    <source>
        <strain evidence="2">FB-5</strain>
    </source>
</reference>
<accession>A0ABN6PQQ0</accession>
<evidence type="ECO:0000313" key="3">
    <source>
        <dbReference type="Proteomes" id="UP001057498"/>
    </source>
</evidence>
<organism evidence="2 3">
    <name type="scientific">Sphaerotilus microaerophilus</name>
    <dbReference type="NCBI Taxonomy" id="2914710"/>
    <lineage>
        <taxon>Bacteria</taxon>
        <taxon>Pseudomonadati</taxon>
        <taxon>Pseudomonadota</taxon>
        <taxon>Betaproteobacteria</taxon>
        <taxon>Burkholderiales</taxon>
        <taxon>Sphaerotilaceae</taxon>
        <taxon>Sphaerotilus</taxon>
    </lineage>
</organism>
<feature type="region of interest" description="Disordered" evidence="1">
    <location>
        <begin position="92"/>
        <end position="134"/>
    </location>
</feature>
<evidence type="ECO:0008006" key="4">
    <source>
        <dbReference type="Google" id="ProtNLM"/>
    </source>
</evidence>
<proteinExistence type="predicted"/>
<keyword evidence="3" id="KW-1185">Reference proteome</keyword>
<protein>
    <recommendedName>
        <fullName evidence="4">DUF2946 domain-containing protein</fullName>
    </recommendedName>
</protein>
<evidence type="ECO:0000256" key="1">
    <source>
        <dbReference type="SAM" id="MobiDB-lite"/>
    </source>
</evidence>
<sequence length="134" mass="14292">MRRMILRHYRTCLAWLGTLLVLAQLLAPGVSHALRHADVQRGAPVHALLADLCSVVAPSNPGATEEAPPASTTQDSACGYCLYPASQLALPNATAPDHRPALRVATVQPHRENPDRPATAPARHRSPRAPPPLA</sequence>
<evidence type="ECO:0000313" key="2">
    <source>
        <dbReference type="EMBL" id="BDI06397.1"/>
    </source>
</evidence>
<name>A0ABN6PQQ0_9BURK</name>